<dbReference type="InterPro" id="IPR002575">
    <property type="entry name" value="Aminoglycoside_PTrfase"/>
</dbReference>
<reference evidence="2 3" key="1">
    <citation type="submission" date="2024-11" db="EMBL/GenBank/DDBJ databases">
        <title>The Natural Products Discovery Center: Release of the First 8490 Sequenced Strains for Exploring Actinobacteria Biosynthetic Diversity.</title>
        <authorList>
            <person name="Kalkreuter E."/>
            <person name="Kautsar S.A."/>
            <person name="Yang D."/>
            <person name="Bader C.D."/>
            <person name="Teijaro C.N."/>
            <person name="Fluegel L."/>
            <person name="Davis C.M."/>
            <person name="Simpson J.R."/>
            <person name="Lauterbach L."/>
            <person name="Steele A.D."/>
            <person name="Gui C."/>
            <person name="Meng S."/>
            <person name="Li G."/>
            <person name="Viehrig K."/>
            <person name="Ye F."/>
            <person name="Su P."/>
            <person name="Kiefer A.F."/>
            <person name="Nichols A."/>
            <person name="Cepeda A.J."/>
            <person name="Yan W."/>
            <person name="Fan B."/>
            <person name="Jiang Y."/>
            <person name="Adhikari A."/>
            <person name="Zheng C.-J."/>
            <person name="Schuster L."/>
            <person name="Cowan T.M."/>
            <person name="Smanski M.J."/>
            <person name="Chevrette M.G."/>
            <person name="De Carvalho L.P.S."/>
            <person name="Shen B."/>
        </authorList>
    </citation>
    <scope>NUCLEOTIDE SEQUENCE [LARGE SCALE GENOMIC DNA]</scope>
    <source>
        <strain evidence="2 3">NPDC020863</strain>
    </source>
</reference>
<name>A0ABW8M2Y8_9ACTN</name>
<dbReference type="EMBL" id="JBJDQH010000028">
    <property type="protein sequence ID" value="MFK4272542.1"/>
    <property type="molecule type" value="Genomic_DNA"/>
</dbReference>
<proteinExistence type="predicted"/>
<evidence type="ECO:0000313" key="2">
    <source>
        <dbReference type="EMBL" id="MFK4272542.1"/>
    </source>
</evidence>
<sequence>MQSVQKLVGGWNSTTWLVGVSSGDEPAQHVAKLADSEDGDAFRSGLRIASAAASRGFPSGAPIPTVDGCLAVDLPEGVLALLQYVPGRSPSAVSDDDMRRVGVTLARAHLAVGAESAGVSEQHRWPWTWADVCLQELPMASEIRDAAARALDEARDVTARISPRVGVVHGDPGLEAFRLRDESPHEDGLIDWAAAMQAPLLYDLASFAVMTRETPESLTSCLEGYRHVAPDISGELRYLDVFIRLRWMCHAIYFASRLERRIIRGAASEAENRERLAEAYVGLTKPVDPILRPA</sequence>
<dbReference type="RefSeq" id="WP_404748841.1">
    <property type="nucleotide sequence ID" value="NZ_JBJDQH010000028.1"/>
</dbReference>
<dbReference type="Pfam" id="PF01636">
    <property type="entry name" value="APH"/>
    <property type="match status" value="1"/>
</dbReference>
<protein>
    <submittedName>
        <fullName evidence="2">Phosphotransferase enzyme family protein</fullName>
    </submittedName>
</protein>
<evidence type="ECO:0000313" key="3">
    <source>
        <dbReference type="Proteomes" id="UP001620295"/>
    </source>
</evidence>
<keyword evidence="3" id="KW-1185">Reference proteome</keyword>
<gene>
    <name evidence="2" type="ORF">ACI2L5_47845</name>
</gene>
<feature type="domain" description="Aminoglycoside phosphotransferase" evidence="1">
    <location>
        <begin position="4"/>
        <end position="216"/>
    </location>
</feature>
<dbReference type="SUPFAM" id="SSF56112">
    <property type="entry name" value="Protein kinase-like (PK-like)"/>
    <property type="match status" value="1"/>
</dbReference>
<dbReference type="Gene3D" id="3.90.1200.10">
    <property type="match status" value="1"/>
</dbReference>
<dbReference type="InterPro" id="IPR011009">
    <property type="entry name" value="Kinase-like_dom_sf"/>
</dbReference>
<evidence type="ECO:0000259" key="1">
    <source>
        <dbReference type="Pfam" id="PF01636"/>
    </source>
</evidence>
<dbReference type="Proteomes" id="UP001620295">
    <property type="component" value="Unassembled WGS sequence"/>
</dbReference>
<accession>A0ABW8M2Y8</accession>
<comment type="caution">
    <text evidence="2">The sequence shown here is derived from an EMBL/GenBank/DDBJ whole genome shotgun (WGS) entry which is preliminary data.</text>
</comment>
<organism evidence="2 3">
    <name type="scientific">Streptomyces milbemycinicus</name>
    <dbReference type="NCBI Taxonomy" id="476552"/>
    <lineage>
        <taxon>Bacteria</taxon>
        <taxon>Bacillati</taxon>
        <taxon>Actinomycetota</taxon>
        <taxon>Actinomycetes</taxon>
        <taxon>Kitasatosporales</taxon>
        <taxon>Streptomycetaceae</taxon>
        <taxon>Streptomyces</taxon>
    </lineage>
</organism>